<proteinExistence type="predicted"/>
<dbReference type="Gene3D" id="1.20.120.450">
    <property type="entry name" value="dinb family like domain"/>
    <property type="match status" value="1"/>
</dbReference>
<reference evidence="3" key="1">
    <citation type="journal article" date="2019" name="Int. J. Syst. Evol. Microbiol.">
        <title>The Global Catalogue of Microorganisms (GCM) 10K type strain sequencing project: providing services to taxonomists for standard genome sequencing and annotation.</title>
        <authorList>
            <consortium name="The Broad Institute Genomics Platform"/>
            <consortium name="The Broad Institute Genome Sequencing Center for Infectious Disease"/>
            <person name="Wu L."/>
            <person name="Ma J."/>
        </authorList>
    </citation>
    <scope>NUCLEOTIDE SEQUENCE [LARGE SCALE GENOMIC DNA]</scope>
    <source>
        <strain evidence="3">KCTC 42255</strain>
    </source>
</reference>
<protein>
    <submittedName>
        <fullName evidence="2">DinB family protein</fullName>
    </submittedName>
</protein>
<dbReference type="SUPFAM" id="SSF109854">
    <property type="entry name" value="DinB/YfiT-like putative metalloenzymes"/>
    <property type="match status" value="1"/>
</dbReference>
<gene>
    <name evidence="2" type="ORF">ACFSQ0_12125</name>
</gene>
<dbReference type="EMBL" id="JBHULZ010000041">
    <property type="protein sequence ID" value="MFD2698740.1"/>
    <property type="molecule type" value="Genomic_DNA"/>
</dbReference>
<dbReference type="Proteomes" id="UP001597357">
    <property type="component" value="Unassembled WGS sequence"/>
</dbReference>
<comment type="caution">
    <text evidence="2">The sequence shown here is derived from an EMBL/GenBank/DDBJ whole genome shotgun (WGS) entry which is preliminary data.</text>
</comment>
<keyword evidence="3" id="KW-1185">Reference proteome</keyword>
<dbReference type="RefSeq" id="WP_379048625.1">
    <property type="nucleotide sequence ID" value="NZ_JBHULZ010000041.1"/>
</dbReference>
<dbReference type="Pfam" id="PF12867">
    <property type="entry name" value="DinB_2"/>
    <property type="match status" value="1"/>
</dbReference>
<evidence type="ECO:0000259" key="1">
    <source>
        <dbReference type="Pfam" id="PF12867"/>
    </source>
</evidence>
<feature type="domain" description="DinB-like" evidence="1">
    <location>
        <begin position="33"/>
        <end position="165"/>
    </location>
</feature>
<organism evidence="2 3">
    <name type="scientific">Mesonia sediminis</name>
    <dbReference type="NCBI Taxonomy" id="1703946"/>
    <lineage>
        <taxon>Bacteria</taxon>
        <taxon>Pseudomonadati</taxon>
        <taxon>Bacteroidota</taxon>
        <taxon>Flavobacteriia</taxon>
        <taxon>Flavobacteriales</taxon>
        <taxon>Flavobacteriaceae</taxon>
        <taxon>Mesonia</taxon>
    </lineage>
</organism>
<name>A0ABW5SGC9_9FLAO</name>
<dbReference type="InterPro" id="IPR034660">
    <property type="entry name" value="DinB/YfiT-like"/>
</dbReference>
<evidence type="ECO:0000313" key="3">
    <source>
        <dbReference type="Proteomes" id="UP001597357"/>
    </source>
</evidence>
<evidence type="ECO:0000313" key="2">
    <source>
        <dbReference type="EMBL" id="MFD2698740.1"/>
    </source>
</evidence>
<sequence>MKIYKPQPSQAAYYYQNYLDTAPGEYVLESLSLTKQASIDVLKNIPASLEDYRYAPKKWTIKQLWQHIIDCEQVFSYRLLRVLRGDQTALVGFDENAFAANDASDLLSLDQLKADFLLVREHTFMLLKQLKVEQLDLELEASDCPFSPRILLWIISGHNQHHLNILKERYL</sequence>
<accession>A0ABW5SGC9</accession>
<dbReference type="InterPro" id="IPR024775">
    <property type="entry name" value="DinB-like"/>
</dbReference>